<dbReference type="InterPro" id="IPR029787">
    <property type="entry name" value="Nucleotide_cyclase"/>
</dbReference>
<dbReference type="EMBL" id="AP019514">
    <property type="protein sequence ID" value="BBI64922.1"/>
    <property type="molecule type" value="Genomic_DNA"/>
</dbReference>
<dbReference type="KEGG" id="hsr:HSBAA_62280"/>
<evidence type="ECO:0000259" key="3">
    <source>
        <dbReference type="PROSITE" id="PS50887"/>
    </source>
</evidence>
<dbReference type="PROSITE" id="PS50887">
    <property type="entry name" value="GGDEF"/>
    <property type="match status" value="1"/>
</dbReference>
<dbReference type="InterPro" id="IPR050469">
    <property type="entry name" value="Diguanylate_Cyclase"/>
</dbReference>
<dbReference type="PANTHER" id="PTHR45138:SF9">
    <property type="entry name" value="DIGUANYLATE CYCLASE DGCM-RELATED"/>
    <property type="match status" value="1"/>
</dbReference>
<dbReference type="InterPro" id="IPR043128">
    <property type="entry name" value="Rev_trsase/Diguanyl_cyclase"/>
</dbReference>
<dbReference type="EC" id="2.7.7.65" evidence="1"/>
<evidence type="ECO:0000256" key="2">
    <source>
        <dbReference type="ARBA" id="ARBA00034247"/>
    </source>
</evidence>
<evidence type="ECO:0000313" key="5">
    <source>
        <dbReference type="Proteomes" id="UP000320231"/>
    </source>
</evidence>
<dbReference type="Proteomes" id="UP000320231">
    <property type="component" value="Chromosome"/>
</dbReference>
<sequence>MLAAADTLIKVTVSVGVTMHDGYPDYQRSMQRADQALYQAKRSGRDRVVVQMG</sequence>
<dbReference type="InterPro" id="IPR000160">
    <property type="entry name" value="GGDEF_dom"/>
</dbReference>
<comment type="catalytic activity">
    <reaction evidence="2">
        <text>2 GTP = 3',3'-c-di-GMP + 2 diphosphate</text>
        <dbReference type="Rhea" id="RHEA:24898"/>
        <dbReference type="ChEBI" id="CHEBI:33019"/>
        <dbReference type="ChEBI" id="CHEBI:37565"/>
        <dbReference type="ChEBI" id="CHEBI:58805"/>
        <dbReference type="EC" id="2.7.7.65"/>
    </reaction>
</comment>
<dbReference type="Gene3D" id="3.30.70.270">
    <property type="match status" value="1"/>
</dbReference>
<accession>A0A455UF59</accession>
<dbReference type="GO" id="GO:0052621">
    <property type="term" value="F:diguanylate cyclase activity"/>
    <property type="evidence" value="ECO:0007669"/>
    <property type="project" value="UniProtKB-EC"/>
</dbReference>
<proteinExistence type="predicted"/>
<name>A0A455UF59_9GAMM</name>
<dbReference type="PANTHER" id="PTHR45138">
    <property type="entry name" value="REGULATORY COMPONENTS OF SENSORY TRANSDUCTION SYSTEM"/>
    <property type="match status" value="1"/>
</dbReference>
<feature type="domain" description="GGDEF" evidence="3">
    <location>
        <begin position="1"/>
        <end position="53"/>
    </location>
</feature>
<dbReference type="Pfam" id="PF00990">
    <property type="entry name" value="GGDEF"/>
    <property type="match status" value="1"/>
</dbReference>
<evidence type="ECO:0000313" key="4">
    <source>
        <dbReference type="EMBL" id="BBI64922.1"/>
    </source>
</evidence>
<protein>
    <recommendedName>
        <fullName evidence="1">diguanylate cyclase</fullName>
        <ecNumber evidence="1">2.7.7.65</ecNumber>
    </recommendedName>
</protein>
<dbReference type="SUPFAM" id="SSF55073">
    <property type="entry name" value="Nucleotide cyclase"/>
    <property type="match status" value="1"/>
</dbReference>
<organism evidence="4 5">
    <name type="scientific">Vreelandella sulfidaeris</name>
    <dbReference type="NCBI Taxonomy" id="115553"/>
    <lineage>
        <taxon>Bacteria</taxon>
        <taxon>Pseudomonadati</taxon>
        <taxon>Pseudomonadota</taxon>
        <taxon>Gammaproteobacteria</taxon>
        <taxon>Oceanospirillales</taxon>
        <taxon>Halomonadaceae</taxon>
        <taxon>Vreelandella</taxon>
    </lineage>
</organism>
<dbReference type="AlphaFoldDB" id="A0A455UF59"/>
<gene>
    <name evidence="4" type="ORF">HSBAA_62280</name>
</gene>
<evidence type="ECO:0000256" key="1">
    <source>
        <dbReference type="ARBA" id="ARBA00012528"/>
    </source>
</evidence>
<reference evidence="4 5" key="1">
    <citation type="journal article" date="2019" name="Microbiol. Resour. Announc.">
        <title>Complete Genome Sequence of Halomonas sulfidaeris Strain Esulfide1 Isolated from a Metal Sulfide Rock at a Depth of 2,200 Meters, Obtained Using Nanopore Sequencing.</title>
        <authorList>
            <person name="Saito M."/>
            <person name="Nishigata A."/>
            <person name="Galipon J."/>
            <person name="Arakawa K."/>
        </authorList>
    </citation>
    <scope>NUCLEOTIDE SEQUENCE [LARGE SCALE GENOMIC DNA]</scope>
    <source>
        <strain evidence="4 5">ATCC BAA-803</strain>
    </source>
</reference>